<protein>
    <recommendedName>
        <fullName evidence="4">S1-like RNA binding domain-containing protein</fullName>
    </recommendedName>
</protein>
<dbReference type="AlphaFoldDB" id="A0A2D4K8N0"/>
<reference evidence="5" key="2">
    <citation type="submission" date="2017-11" db="EMBL/GenBank/DDBJ databases">
        <title>Coralsnake Venomics: Analyses of Venom Gland Transcriptomes and Proteomes of Six Brazilian Taxa.</title>
        <authorList>
            <person name="Aird S.D."/>
            <person name="Jorge da Silva N."/>
            <person name="Qiu L."/>
            <person name="Villar-Briones A."/>
            <person name="Aparecida-Saddi V."/>
            <person name="Campos-Telles M.P."/>
            <person name="Grau M."/>
            <person name="Mikheyev A.S."/>
        </authorList>
    </citation>
    <scope>NUCLEOTIDE SEQUENCE</scope>
    <source>
        <tissue evidence="5">Venom_gland</tissue>
    </source>
</reference>
<evidence type="ECO:0000259" key="4">
    <source>
        <dbReference type="Pfam" id="PF14444"/>
    </source>
</evidence>
<evidence type="ECO:0000256" key="1">
    <source>
        <dbReference type="ARBA" id="ARBA00004496"/>
    </source>
</evidence>
<comment type="subcellular location">
    <subcellularLocation>
        <location evidence="1">Cytoplasm</location>
    </subcellularLocation>
</comment>
<proteinExistence type="predicted"/>
<dbReference type="GO" id="GO:0005737">
    <property type="term" value="C:cytoplasm"/>
    <property type="evidence" value="ECO:0007669"/>
    <property type="project" value="UniProtKB-SubCell"/>
</dbReference>
<name>A0A2D4K8N0_9SAUR</name>
<organism evidence="5">
    <name type="scientific">Micrurus paraensis</name>
    <dbReference type="NCBI Taxonomy" id="1970185"/>
    <lineage>
        <taxon>Eukaryota</taxon>
        <taxon>Metazoa</taxon>
        <taxon>Chordata</taxon>
        <taxon>Craniata</taxon>
        <taxon>Vertebrata</taxon>
        <taxon>Euteleostomi</taxon>
        <taxon>Lepidosauria</taxon>
        <taxon>Squamata</taxon>
        <taxon>Bifurcata</taxon>
        <taxon>Unidentata</taxon>
        <taxon>Episquamata</taxon>
        <taxon>Toxicofera</taxon>
        <taxon>Serpentes</taxon>
        <taxon>Colubroidea</taxon>
        <taxon>Elapidae</taxon>
        <taxon>Elapinae</taxon>
        <taxon>Micrurus</taxon>
    </lineage>
</organism>
<reference evidence="5" key="1">
    <citation type="submission" date="2017-07" db="EMBL/GenBank/DDBJ databases">
        <authorList>
            <person name="Mikheyev A."/>
            <person name="Grau M."/>
        </authorList>
    </citation>
    <scope>NUCLEOTIDE SEQUENCE</scope>
    <source>
        <tissue evidence="5">Venom_gland</tissue>
    </source>
</reference>
<evidence type="ECO:0000256" key="2">
    <source>
        <dbReference type="ARBA" id="ARBA00022490"/>
    </source>
</evidence>
<evidence type="ECO:0000256" key="3">
    <source>
        <dbReference type="SAM" id="MobiDB-lite"/>
    </source>
</evidence>
<sequence length="112" mass="12149">MAQFKRQKPLRTSSLQGAPRGSFPGAQPASLLGPAPGLLNPPISADIIQATRHLQGGEKQRVFTGIVTSLHDYFGVVDDEVFFQLSEEKDTGRNSGGLDNGTIWLDIMLPWS</sequence>
<evidence type="ECO:0000313" key="5">
    <source>
        <dbReference type="EMBL" id="LAB05065.1"/>
    </source>
</evidence>
<dbReference type="Pfam" id="PF14444">
    <property type="entry name" value="S1-like"/>
    <property type="match status" value="1"/>
</dbReference>
<feature type="compositionally biased region" description="Low complexity" evidence="3">
    <location>
        <begin position="24"/>
        <end position="37"/>
    </location>
</feature>
<feature type="domain" description="S1-like RNA binding" evidence="4">
    <location>
        <begin position="60"/>
        <end position="86"/>
    </location>
</feature>
<keyword evidence="2" id="KW-0963">Cytoplasm</keyword>
<accession>A0A2D4K8N0</accession>
<feature type="region of interest" description="Disordered" evidence="3">
    <location>
        <begin position="1"/>
        <end position="37"/>
    </location>
</feature>
<dbReference type="InterPro" id="IPR025223">
    <property type="entry name" value="S1-like_RNA-bd_dom"/>
</dbReference>
<dbReference type="EMBL" id="IACL01036390">
    <property type="protein sequence ID" value="LAB05065.1"/>
    <property type="molecule type" value="Transcribed_RNA"/>
</dbReference>